<reference evidence="1 2" key="1">
    <citation type="journal article" date="2018" name="Science">
        <title>The opium poppy genome and morphinan production.</title>
        <authorList>
            <person name="Guo L."/>
            <person name="Winzer T."/>
            <person name="Yang X."/>
            <person name="Li Y."/>
            <person name="Ning Z."/>
            <person name="He Z."/>
            <person name="Teodor R."/>
            <person name="Lu Y."/>
            <person name="Bowser T.A."/>
            <person name="Graham I.A."/>
            <person name="Ye K."/>
        </authorList>
    </citation>
    <scope>NUCLEOTIDE SEQUENCE [LARGE SCALE GENOMIC DNA]</scope>
    <source>
        <strain evidence="2">cv. HN1</strain>
        <tissue evidence="1">Leaves</tissue>
    </source>
</reference>
<sequence length="115" mass="13225">MHSNITSLCSTGCQFHGTDKLLIRNGMDWCRPIGLFGGYHEQDMAVTYFENYGDFWQPFCTGCDARDTILKEVHFPILARFPSFFKKRSWKAREEDFLMHNNSTSLCSAGVCRIA</sequence>
<dbReference type="Gramene" id="RZC51272">
    <property type="protein sequence ID" value="RZC51272"/>
    <property type="gene ID" value="C5167_019700"/>
</dbReference>
<evidence type="ECO:0000313" key="1">
    <source>
        <dbReference type="EMBL" id="RZC51272.1"/>
    </source>
</evidence>
<keyword evidence="2" id="KW-1185">Reference proteome</keyword>
<evidence type="ECO:0000313" key="2">
    <source>
        <dbReference type="Proteomes" id="UP000316621"/>
    </source>
</evidence>
<accession>A0A4Y7IU94</accession>
<gene>
    <name evidence="1" type="ORF">C5167_019700</name>
</gene>
<dbReference type="Proteomes" id="UP000316621">
    <property type="component" value="Chromosome 2"/>
</dbReference>
<dbReference type="EMBL" id="CM010716">
    <property type="protein sequence ID" value="RZC51272.1"/>
    <property type="molecule type" value="Genomic_DNA"/>
</dbReference>
<protein>
    <submittedName>
        <fullName evidence="1">Uncharacterized protein</fullName>
    </submittedName>
</protein>
<dbReference type="AlphaFoldDB" id="A0A4Y7IU94"/>
<proteinExistence type="predicted"/>
<organism evidence="1 2">
    <name type="scientific">Papaver somniferum</name>
    <name type="common">Opium poppy</name>
    <dbReference type="NCBI Taxonomy" id="3469"/>
    <lineage>
        <taxon>Eukaryota</taxon>
        <taxon>Viridiplantae</taxon>
        <taxon>Streptophyta</taxon>
        <taxon>Embryophyta</taxon>
        <taxon>Tracheophyta</taxon>
        <taxon>Spermatophyta</taxon>
        <taxon>Magnoliopsida</taxon>
        <taxon>Ranunculales</taxon>
        <taxon>Papaveraceae</taxon>
        <taxon>Papaveroideae</taxon>
        <taxon>Papaver</taxon>
    </lineage>
</organism>
<name>A0A4Y7IU94_PAPSO</name>